<dbReference type="InterPro" id="IPR015956">
    <property type="entry name" value="Peniciliin-bd_prot_C_sf"/>
</dbReference>
<feature type="domain" description="Peptidase S11 D-Ala-D-Ala carboxypeptidase A C-terminal" evidence="2">
    <location>
        <begin position="2"/>
        <end position="81"/>
    </location>
</feature>
<dbReference type="SMART" id="SM00936">
    <property type="entry name" value="PBP5_C"/>
    <property type="match status" value="1"/>
</dbReference>
<keyword evidence="1" id="KW-0472">Membrane</keyword>
<protein>
    <recommendedName>
        <fullName evidence="2">Peptidase S11 D-Ala-D-Ala carboxypeptidase A C-terminal domain-containing protein</fullName>
    </recommendedName>
</protein>
<dbReference type="GO" id="GO:0009002">
    <property type="term" value="F:serine-type D-Ala-D-Ala carboxypeptidase activity"/>
    <property type="evidence" value="ECO:0007669"/>
    <property type="project" value="InterPro"/>
</dbReference>
<name>A0A645HET9_9ZZZZ</name>
<dbReference type="GO" id="GO:0006508">
    <property type="term" value="P:proteolysis"/>
    <property type="evidence" value="ECO:0007669"/>
    <property type="project" value="InterPro"/>
</dbReference>
<gene>
    <name evidence="3" type="ORF">SDC9_184766</name>
</gene>
<dbReference type="SUPFAM" id="SSF69189">
    <property type="entry name" value="Penicillin-binding protein associated domain"/>
    <property type="match status" value="1"/>
</dbReference>
<keyword evidence="1" id="KW-1133">Transmembrane helix</keyword>
<dbReference type="Gene3D" id="2.60.410.10">
    <property type="entry name" value="D-Ala-D-Ala carboxypeptidase, C-terminal domain"/>
    <property type="match status" value="1"/>
</dbReference>
<evidence type="ECO:0000259" key="2">
    <source>
        <dbReference type="SMART" id="SM00936"/>
    </source>
</evidence>
<reference evidence="3" key="1">
    <citation type="submission" date="2019-08" db="EMBL/GenBank/DDBJ databases">
        <authorList>
            <person name="Kucharzyk K."/>
            <person name="Murdoch R.W."/>
            <person name="Higgins S."/>
            <person name="Loffler F."/>
        </authorList>
    </citation>
    <scope>NUCLEOTIDE SEQUENCE</scope>
</reference>
<dbReference type="AlphaFoldDB" id="A0A645HET9"/>
<evidence type="ECO:0000256" key="1">
    <source>
        <dbReference type="SAM" id="Phobius"/>
    </source>
</evidence>
<feature type="transmembrane region" description="Helical" evidence="1">
    <location>
        <begin position="94"/>
        <end position="117"/>
    </location>
</feature>
<sequence length="143" mass="15767">MLADVPVSLSKIDSVAVHPANQVDLVLPNDVKPEDLDRKLVLPESVNAPVTAGQELGSVELSHNGTVYTSVPLVALNDVAASKLLTFWYNVQQFFSRTIVKVALVILGVLIVAGVGWKLTLGRRRYRYGRPAHHSRGYRGRRR</sequence>
<dbReference type="Pfam" id="PF07943">
    <property type="entry name" value="PBP5_C"/>
    <property type="match status" value="1"/>
</dbReference>
<organism evidence="3">
    <name type="scientific">bioreactor metagenome</name>
    <dbReference type="NCBI Taxonomy" id="1076179"/>
    <lineage>
        <taxon>unclassified sequences</taxon>
        <taxon>metagenomes</taxon>
        <taxon>ecological metagenomes</taxon>
    </lineage>
</organism>
<dbReference type="InterPro" id="IPR037167">
    <property type="entry name" value="Peptidase_S11_C_sf"/>
</dbReference>
<dbReference type="InterPro" id="IPR012907">
    <property type="entry name" value="Peptidase_S11_C"/>
</dbReference>
<evidence type="ECO:0000313" key="3">
    <source>
        <dbReference type="EMBL" id="MPN37250.1"/>
    </source>
</evidence>
<comment type="caution">
    <text evidence="3">The sequence shown here is derived from an EMBL/GenBank/DDBJ whole genome shotgun (WGS) entry which is preliminary data.</text>
</comment>
<keyword evidence="1" id="KW-0812">Transmembrane</keyword>
<proteinExistence type="predicted"/>
<dbReference type="EMBL" id="VSSQ01091785">
    <property type="protein sequence ID" value="MPN37250.1"/>
    <property type="molecule type" value="Genomic_DNA"/>
</dbReference>
<accession>A0A645HET9</accession>